<dbReference type="Proteomes" id="UP000335636">
    <property type="component" value="Unassembled WGS sequence"/>
</dbReference>
<protein>
    <submittedName>
        <fullName evidence="1">Uncharacterized protein</fullName>
    </submittedName>
</protein>
<evidence type="ECO:0000313" key="1">
    <source>
        <dbReference type="EMBL" id="VTJ90227.1"/>
    </source>
</evidence>
<reference evidence="1" key="1">
    <citation type="submission" date="2019-04" db="EMBL/GenBank/DDBJ databases">
        <authorList>
            <person name="Alioto T."/>
            <person name="Alioto T."/>
        </authorList>
    </citation>
    <scope>NUCLEOTIDE SEQUENCE [LARGE SCALE GENOMIC DNA]</scope>
</reference>
<sequence length="104" mass="12176">MEEIEPRFKRLKIDPEKPPLKRKRYRKKTKRNQIDPAEKLISWEDVKKLTTQASRIIRLLGKNKTPVMMVATVIALLGCQDGESSEQKCRAFLLYRESKSSPDF</sequence>
<keyword evidence="2" id="KW-1185">Reference proteome</keyword>
<proteinExistence type="predicted"/>
<gene>
    <name evidence="1" type="ORF">MONAX_5E005583</name>
</gene>
<accession>A0A5E4D7J4</accession>
<dbReference type="AlphaFoldDB" id="A0A5E4D7J4"/>
<name>A0A5E4D7J4_MARMO</name>
<dbReference type="EMBL" id="CABDUW010004270">
    <property type="protein sequence ID" value="VTJ90227.1"/>
    <property type="molecule type" value="Genomic_DNA"/>
</dbReference>
<organism evidence="1 2">
    <name type="scientific">Marmota monax</name>
    <name type="common">Woodchuck</name>
    <dbReference type="NCBI Taxonomy" id="9995"/>
    <lineage>
        <taxon>Eukaryota</taxon>
        <taxon>Metazoa</taxon>
        <taxon>Chordata</taxon>
        <taxon>Craniata</taxon>
        <taxon>Vertebrata</taxon>
        <taxon>Euteleostomi</taxon>
        <taxon>Mammalia</taxon>
        <taxon>Eutheria</taxon>
        <taxon>Euarchontoglires</taxon>
        <taxon>Glires</taxon>
        <taxon>Rodentia</taxon>
        <taxon>Sciuromorpha</taxon>
        <taxon>Sciuridae</taxon>
        <taxon>Xerinae</taxon>
        <taxon>Marmotini</taxon>
        <taxon>Marmota</taxon>
    </lineage>
</organism>
<evidence type="ECO:0000313" key="2">
    <source>
        <dbReference type="Proteomes" id="UP000335636"/>
    </source>
</evidence>
<comment type="caution">
    <text evidence="1">The sequence shown here is derived from an EMBL/GenBank/DDBJ whole genome shotgun (WGS) entry which is preliminary data.</text>
</comment>